<organism evidence="2 3">
    <name type="scientific">Labedaea rhizosphaerae</name>
    <dbReference type="NCBI Taxonomy" id="598644"/>
    <lineage>
        <taxon>Bacteria</taxon>
        <taxon>Bacillati</taxon>
        <taxon>Actinomycetota</taxon>
        <taxon>Actinomycetes</taxon>
        <taxon>Pseudonocardiales</taxon>
        <taxon>Pseudonocardiaceae</taxon>
        <taxon>Labedaea</taxon>
    </lineage>
</organism>
<gene>
    <name evidence="2" type="ORF">EV186_11049</name>
</gene>
<dbReference type="AlphaFoldDB" id="A0A4R6RU78"/>
<dbReference type="OrthoDB" id="4296536at2"/>
<sequence>MSTPPAARGVDILARADATVSIPEAARVLGVSRDLAYDLARRGELGVRVLKLGCRWRVPTNDLRRAVGLDPAA</sequence>
<reference evidence="2 3" key="1">
    <citation type="submission" date="2019-03" db="EMBL/GenBank/DDBJ databases">
        <title>Genomic Encyclopedia of Type Strains, Phase IV (KMG-IV): sequencing the most valuable type-strain genomes for metagenomic binning, comparative biology and taxonomic classification.</title>
        <authorList>
            <person name="Goeker M."/>
        </authorList>
    </citation>
    <scope>NUCLEOTIDE SEQUENCE [LARGE SCALE GENOMIC DNA]</scope>
    <source>
        <strain evidence="2 3">DSM 45361</strain>
    </source>
</reference>
<dbReference type="Proteomes" id="UP000295444">
    <property type="component" value="Unassembled WGS sequence"/>
</dbReference>
<protein>
    <submittedName>
        <fullName evidence="2">Excisionase family DNA binding protein</fullName>
    </submittedName>
</protein>
<dbReference type="InterPro" id="IPR041657">
    <property type="entry name" value="HTH_17"/>
</dbReference>
<dbReference type="RefSeq" id="WP_133854045.1">
    <property type="nucleotide sequence ID" value="NZ_SNXZ01000010.1"/>
</dbReference>
<dbReference type="Pfam" id="PF12728">
    <property type="entry name" value="HTH_17"/>
    <property type="match status" value="1"/>
</dbReference>
<evidence type="ECO:0000313" key="2">
    <source>
        <dbReference type="EMBL" id="TDP90509.1"/>
    </source>
</evidence>
<feature type="domain" description="Helix-turn-helix" evidence="1">
    <location>
        <begin position="21"/>
        <end position="65"/>
    </location>
</feature>
<accession>A0A4R6RU78</accession>
<dbReference type="EMBL" id="SNXZ01000010">
    <property type="protein sequence ID" value="TDP90509.1"/>
    <property type="molecule type" value="Genomic_DNA"/>
</dbReference>
<keyword evidence="3" id="KW-1185">Reference proteome</keyword>
<name>A0A4R6RU78_LABRH</name>
<evidence type="ECO:0000313" key="3">
    <source>
        <dbReference type="Proteomes" id="UP000295444"/>
    </source>
</evidence>
<evidence type="ECO:0000259" key="1">
    <source>
        <dbReference type="Pfam" id="PF12728"/>
    </source>
</evidence>
<comment type="caution">
    <text evidence="2">The sequence shown here is derived from an EMBL/GenBank/DDBJ whole genome shotgun (WGS) entry which is preliminary data.</text>
</comment>
<proteinExistence type="predicted"/>